<evidence type="ECO:0000313" key="2">
    <source>
        <dbReference type="EMBL" id="RFC53512.1"/>
    </source>
</evidence>
<evidence type="ECO:0000313" key="3">
    <source>
        <dbReference type="Proteomes" id="UP000257127"/>
    </source>
</evidence>
<gene>
    <name evidence="2" type="ORF">DXU93_12145</name>
</gene>
<evidence type="ECO:0008006" key="4">
    <source>
        <dbReference type="Google" id="ProtNLM"/>
    </source>
</evidence>
<protein>
    <recommendedName>
        <fullName evidence="4">Outer membrane protein beta-barrel domain-containing protein</fullName>
    </recommendedName>
</protein>
<feature type="chain" id="PRO_5017689543" description="Outer membrane protein beta-barrel domain-containing protein" evidence="1">
    <location>
        <begin position="22"/>
        <end position="238"/>
    </location>
</feature>
<keyword evidence="3" id="KW-1185">Reference proteome</keyword>
<proteinExistence type="predicted"/>
<accession>A0A3E1EVG7</accession>
<evidence type="ECO:0000256" key="1">
    <source>
        <dbReference type="SAM" id="SignalP"/>
    </source>
</evidence>
<dbReference type="AlphaFoldDB" id="A0A3E1EVG7"/>
<name>A0A3E1EVG7_9FLAO</name>
<dbReference type="Proteomes" id="UP000257127">
    <property type="component" value="Unassembled WGS sequence"/>
</dbReference>
<dbReference type="EMBL" id="QURB01000008">
    <property type="protein sequence ID" value="RFC53512.1"/>
    <property type="molecule type" value="Genomic_DNA"/>
</dbReference>
<sequence>MKYIFLIFSLAGFLTQLSAQSETKKSQAFGAFVIFPIEFPVIDNEEFNSVLNESGFPSSDYSVANLGIGLQLYLKRWITTLSFNKTTKSSYFNDFLTEVEYRSTSFNLGYDLTKNHRYSIYPFAGLKFYGLNYLTRQKTEGEIDFNGYLNSNLEYSEINTSRANLDLGVGFSYQWFFLLNFRAGYLLPLGESRWEVNDGQNKLGNTPVLNYDYYFTLTIGLGGIYDENEVDRRYGVEE</sequence>
<comment type="caution">
    <text evidence="2">The sequence shown here is derived from an EMBL/GenBank/DDBJ whole genome shotgun (WGS) entry which is preliminary data.</text>
</comment>
<feature type="signal peptide" evidence="1">
    <location>
        <begin position="1"/>
        <end position="21"/>
    </location>
</feature>
<keyword evidence="1" id="KW-0732">Signal</keyword>
<organism evidence="2 3">
    <name type="scientific">Brumimicrobium aurantiacum</name>
    <dbReference type="NCBI Taxonomy" id="1737063"/>
    <lineage>
        <taxon>Bacteria</taxon>
        <taxon>Pseudomonadati</taxon>
        <taxon>Bacteroidota</taxon>
        <taxon>Flavobacteriia</taxon>
        <taxon>Flavobacteriales</taxon>
        <taxon>Crocinitomicaceae</taxon>
        <taxon>Brumimicrobium</taxon>
    </lineage>
</organism>
<dbReference type="RefSeq" id="WP_123776130.1">
    <property type="nucleotide sequence ID" value="NZ_QURB01000008.1"/>
</dbReference>
<reference evidence="2 3" key="1">
    <citation type="submission" date="2018-08" db="EMBL/GenBank/DDBJ databases">
        <title>The draft genome squence of Brumimicrobium sp. N62.</title>
        <authorList>
            <person name="Du Z.-J."/>
            <person name="Luo H.-R."/>
        </authorList>
    </citation>
    <scope>NUCLEOTIDE SEQUENCE [LARGE SCALE GENOMIC DNA]</scope>
    <source>
        <strain evidence="2 3">N62</strain>
    </source>
</reference>
<dbReference type="OrthoDB" id="9807630at2"/>